<comment type="subcellular location">
    <subcellularLocation>
        <location evidence="2">Mitochondrion outer membrane</location>
        <topology evidence="2">Single-pass membrane protein</topology>
    </subcellularLocation>
</comment>
<keyword evidence="10 17" id="KW-0560">Oxidoreductase</keyword>
<evidence type="ECO:0000256" key="18">
    <source>
        <dbReference type="SAM" id="Phobius"/>
    </source>
</evidence>
<dbReference type="PRINTS" id="PR00371">
    <property type="entry name" value="FPNCR"/>
</dbReference>
<dbReference type="SUPFAM" id="SSF63380">
    <property type="entry name" value="Riboflavin synthase domain-like"/>
    <property type="match status" value="1"/>
</dbReference>
<comment type="caution">
    <text evidence="20">The sequence shown here is derived from an EMBL/GenBank/DDBJ whole genome shotgun (WGS) entry which is preliminary data.</text>
</comment>
<dbReference type="SUPFAM" id="SSF52343">
    <property type="entry name" value="Ferredoxin reductase-like, C-terminal NADP-linked domain"/>
    <property type="match status" value="1"/>
</dbReference>
<evidence type="ECO:0000256" key="14">
    <source>
        <dbReference type="ARBA" id="ARBA00047682"/>
    </source>
</evidence>
<keyword evidence="6 18" id="KW-0812">Transmembrane</keyword>
<sequence>MALNIGIYEVGIISTSLLLILAFIPLYRKEMKHKNYNKVLEASGVYKSFPLVTKTVLTKDTAIYRFELPKENDVLGLPIGQHISVKTTVPDNESPDGFKKVVRAYTPISLDEDCPGYFDLLIKSYELGTVSRMFGELSIGDRINITGPQGFYDYTRNCRNAIGMVAGGTGITPIYQVMRAIFDDVKDKTQIYLVYGSRTEADLFLKNEIDLMVSKRPTQFHVYYLVEQTDRDDWEGGIGYVTREIMEAHLPPPGPKDKVQLLICGPPKMISFTKRTAMSIGFQKGGPVSKMQDQIFVF</sequence>
<evidence type="ECO:0000256" key="8">
    <source>
        <dbReference type="ARBA" id="ARBA00022827"/>
    </source>
</evidence>
<dbReference type="Gene3D" id="3.40.50.80">
    <property type="entry name" value="Nucleotide-binding domain of ferredoxin-NADP reductase (FNR) module"/>
    <property type="match status" value="1"/>
</dbReference>
<evidence type="ECO:0000256" key="3">
    <source>
        <dbReference type="ARBA" id="ARBA00005156"/>
    </source>
</evidence>
<dbReference type="PANTHER" id="PTHR19370">
    <property type="entry name" value="NADH-CYTOCHROME B5 REDUCTASE"/>
    <property type="match status" value="1"/>
</dbReference>
<name>A0AAN7WNR2_9SACH</name>
<feature type="binding site" evidence="16">
    <location>
        <position position="131"/>
    </location>
    <ligand>
        <name>FAD</name>
        <dbReference type="ChEBI" id="CHEBI:57692"/>
    </ligand>
</feature>
<dbReference type="InterPro" id="IPR008333">
    <property type="entry name" value="Cbr1-like_FAD-bd_dom"/>
</dbReference>
<evidence type="ECO:0000256" key="5">
    <source>
        <dbReference type="ARBA" id="ARBA00022630"/>
    </source>
</evidence>
<keyword evidence="21" id="KW-1185">Reference proteome</keyword>
<dbReference type="Pfam" id="PF00970">
    <property type="entry name" value="FAD_binding_6"/>
    <property type="match status" value="1"/>
</dbReference>
<dbReference type="GO" id="GO:0005783">
    <property type="term" value="C:endoplasmic reticulum"/>
    <property type="evidence" value="ECO:0007669"/>
    <property type="project" value="TreeGrafter"/>
</dbReference>
<dbReference type="Pfam" id="PF00175">
    <property type="entry name" value="NAD_binding_1"/>
    <property type="match status" value="1"/>
</dbReference>
<comment type="catalytic activity">
    <reaction evidence="15">
        <text>2 Fe(3+)-[Dph3] + NADH = 2 Fe(2+)-[Dph3] + NAD(+) + H(+)</text>
        <dbReference type="Rhea" id="RHEA:71231"/>
        <dbReference type="Rhea" id="RHEA-COMP:18002"/>
        <dbReference type="Rhea" id="RHEA-COMP:18003"/>
        <dbReference type="ChEBI" id="CHEBI:15378"/>
        <dbReference type="ChEBI" id="CHEBI:29033"/>
        <dbReference type="ChEBI" id="CHEBI:29034"/>
        <dbReference type="ChEBI" id="CHEBI:57540"/>
        <dbReference type="ChEBI" id="CHEBI:57945"/>
        <dbReference type="ChEBI" id="CHEBI:83228"/>
    </reaction>
    <physiologicalReaction direction="left-to-right" evidence="15">
        <dbReference type="Rhea" id="RHEA:71232"/>
    </physiologicalReaction>
</comment>
<evidence type="ECO:0000256" key="17">
    <source>
        <dbReference type="RuleBase" id="RU361226"/>
    </source>
</evidence>
<dbReference type="EMBL" id="JAWIZZ010000035">
    <property type="protein sequence ID" value="KAK5781510.1"/>
    <property type="molecule type" value="Genomic_DNA"/>
</dbReference>
<proteinExistence type="inferred from homology"/>
<comment type="catalytic activity">
    <reaction evidence="14 17">
        <text>2 Fe(III)-[cytochrome b5] + NADH = 2 Fe(II)-[cytochrome b5] + NAD(+) + H(+)</text>
        <dbReference type="Rhea" id="RHEA:46680"/>
        <dbReference type="Rhea" id="RHEA-COMP:10438"/>
        <dbReference type="Rhea" id="RHEA-COMP:10439"/>
        <dbReference type="ChEBI" id="CHEBI:15378"/>
        <dbReference type="ChEBI" id="CHEBI:29033"/>
        <dbReference type="ChEBI" id="CHEBI:29034"/>
        <dbReference type="ChEBI" id="CHEBI:57540"/>
        <dbReference type="ChEBI" id="CHEBI:57945"/>
        <dbReference type="EC" id="1.6.2.2"/>
    </reaction>
</comment>
<keyword evidence="12" id="KW-0496">Mitochondrion</keyword>
<dbReference type="InterPro" id="IPR039261">
    <property type="entry name" value="FNR_nucleotide-bd"/>
</dbReference>
<dbReference type="Proteomes" id="UP001306508">
    <property type="component" value="Unassembled WGS sequence"/>
</dbReference>
<evidence type="ECO:0000256" key="10">
    <source>
        <dbReference type="ARBA" id="ARBA00023002"/>
    </source>
</evidence>
<feature type="binding site" evidence="16">
    <location>
        <position position="105"/>
    </location>
    <ligand>
        <name>FAD</name>
        <dbReference type="ChEBI" id="CHEBI:57692"/>
    </ligand>
</feature>
<organism evidence="20 21">
    <name type="scientific">Arxiozyma heterogenica</name>
    <dbReference type="NCBI Taxonomy" id="278026"/>
    <lineage>
        <taxon>Eukaryota</taxon>
        <taxon>Fungi</taxon>
        <taxon>Dikarya</taxon>
        <taxon>Ascomycota</taxon>
        <taxon>Saccharomycotina</taxon>
        <taxon>Saccharomycetes</taxon>
        <taxon>Saccharomycetales</taxon>
        <taxon>Saccharomycetaceae</taxon>
        <taxon>Arxiozyma</taxon>
    </lineage>
</organism>
<evidence type="ECO:0000259" key="19">
    <source>
        <dbReference type="PROSITE" id="PS51384"/>
    </source>
</evidence>
<feature type="binding site" evidence="16">
    <location>
        <position position="130"/>
    </location>
    <ligand>
        <name>FAD</name>
        <dbReference type="ChEBI" id="CHEBI:57692"/>
    </ligand>
</feature>
<evidence type="ECO:0000256" key="11">
    <source>
        <dbReference type="ARBA" id="ARBA00023027"/>
    </source>
</evidence>
<dbReference type="AlphaFoldDB" id="A0AAN7WNR2"/>
<dbReference type="PANTHER" id="PTHR19370:SF184">
    <property type="entry name" value="NADH-CYTOCHROME B5 REDUCTASE-LIKE"/>
    <property type="match status" value="1"/>
</dbReference>
<comment type="pathway">
    <text evidence="3">Protein modification; peptidyl-diphthamide biosynthesis.</text>
</comment>
<keyword evidence="13 18" id="KW-0472">Membrane</keyword>
<evidence type="ECO:0000256" key="6">
    <source>
        <dbReference type="ARBA" id="ARBA00022692"/>
    </source>
</evidence>
<gene>
    <name evidence="20" type="ORF">RI543_001058</name>
</gene>
<evidence type="ECO:0000256" key="16">
    <source>
        <dbReference type="PIRSR" id="PIRSR601834-1"/>
    </source>
</evidence>
<dbReference type="PRINTS" id="PR00406">
    <property type="entry name" value="CYTB5RDTASE"/>
</dbReference>
<evidence type="ECO:0000256" key="15">
    <source>
        <dbReference type="ARBA" id="ARBA00049138"/>
    </source>
</evidence>
<evidence type="ECO:0000256" key="7">
    <source>
        <dbReference type="ARBA" id="ARBA00022787"/>
    </source>
</evidence>
<feature type="binding site" evidence="16">
    <location>
        <position position="121"/>
    </location>
    <ligand>
        <name>FAD</name>
        <dbReference type="ChEBI" id="CHEBI:57692"/>
    </ligand>
</feature>
<dbReference type="InterPro" id="IPR001433">
    <property type="entry name" value="OxRdtase_FAD/NAD-bd"/>
</dbReference>
<keyword evidence="7" id="KW-1000">Mitochondrion outer membrane</keyword>
<comment type="similarity">
    <text evidence="4 17">Belongs to the flavoprotein pyridine nucleotide cytochrome reductase family.</text>
</comment>
<evidence type="ECO:0000256" key="4">
    <source>
        <dbReference type="ARBA" id="ARBA00006105"/>
    </source>
</evidence>
<keyword evidence="8 16" id="KW-0274">FAD</keyword>
<evidence type="ECO:0000256" key="2">
    <source>
        <dbReference type="ARBA" id="ARBA00004572"/>
    </source>
</evidence>
<evidence type="ECO:0000256" key="1">
    <source>
        <dbReference type="ARBA" id="ARBA00001974"/>
    </source>
</evidence>
<keyword evidence="5 16" id="KW-0285">Flavoprotein</keyword>
<protein>
    <recommendedName>
        <fullName evidence="17">NADH-cytochrome b5 reductase</fullName>
        <ecNumber evidence="17">1.6.2.2</ecNumber>
    </recommendedName>
</protein>
<dbReference type="CDD" id="cd06183">
    <property type="entry name" value="cyt_b5_reduct_like"/>
    <property type="match status" value="1"/>
</dbReference>
<keyword evidence="11 17" id="KW-0520">NAD</keyword>
<evidence type="ECO:0000256" key="9">
    <source>
        <dbReference type="ARBA" id="ARBA00022989"/>
    </source>
</evidence>
<reference evidence="21" key="1">
    <citation type="submission" date="2023-07" db="EMBL/GenBank/DDBJ databases">
        <title>A draft genome of Kazachstania heterogenica Y-27499.</title>
        <authorList>
            <person name="Donic C."/>
            <person name="Kralova J.S."/>
            <person name="Fidel L."/>
            <person name="Ben-Dor S."/>
            <person name="Jung S."/>
        </authorList>
    </citation>
    <scope>NUCLEOTIDE SEQUENCE [LARGE SCALE GENOMIC DNA]</scope>
    <source>
        <strain evidence="21">Y27499</strain>
    </source>
</reference>
<evidence type="ECO:0000313" key="20">
    <source>
        <dbReference type="EMBL" id="KAK5781510.1"/>
    </source>
</evidence>
<accession>A0AAN7WNR2</accession>
<evidence type="ECO:0000256" key="12">
    <source>
        <dbReference type="ARBA" id="ARBA00023128"/>
    </source>
</evidence>
<evidence type="ECO:0000256" key="13">
    <source>
        <dbReference type="ARBA" id="ARBA00023136"/>
    </source>
</evidence>
<evidence type="ECO:0000313" key="21">
    <source>
        <dbReference type="Proteomes" id="UP001306508"/>
    </source>
</evidence>
<dbReference type="InterPro" id="IPR017927">
    <property type="entry name" value="FAD-bd_FR_type"/>
</dbReference>
<dbReference type="InterPro" id="IPR001709">
    <property type="entry name" value="Flavoprot_Pyr_Nucl_cyt_Rdtase"/>
</dbReference>
<feature type="binding site" evidence="16">
    <location>
        <position position="123"/>
    </location>
    <ligand>
        <name>FAD</name>
        <dbReference type="ChEBI" id="CHEBI:57692"/>
    </ligand>
</feature>
<feature type="domain" description="FAD-binding FR-type" evidence="19">
    <location>
        <begin position="44"/>
        <end position="155"/>
    </location>
</feature>
<feature type="transmembrane region" description="Helical" evidence="18">
    <location>
        <begin position="6"/>
        <end position="27"/>
    </location>
</feature>
<dbReference type="FunFam" id="2.40.30.10:FF:000032">
    <property type="entry name" value="NADH-cytochrome b5 reductase"/>
    <property type="match status" value="1"/>
</dbReference>
<dbReference type="FunFam" id="3.40.50.80:FF:000009">
    <property type="entry name" value="NADH-cytochrome b5 reductase"/>
    <property type="match status" value="1"/>
</dbReference>
<dbReference type="GO" id="GO:0005886">
    <property type="term" value="C:plasma membrane"/>
    <property type="evidence" value="ECO:0007669"/>
    <property type="project" value="TreeGrafter"/>
</dbReference>
<dbReference type="Gene3D" id="2.40.30.10">
    <property type="entry name" value="Translation factors"/>
    <property type="match status" value="1"/>
</dbReference>
<dbReference type="EC" id="1.6.2.2" evidence="17"/>
<comment type="cofactor">
    <cofactor evidence="1 16 17">
        <name>FAD</name>
        <dbReference type="ChEBI" id="CHEBI:57692"/>
    </cofactor>
</comment>
<dbReference type="GO" id="GO:0090524">
    <property type="term" value="F:cytochrome-b5 reductase activity, acting on NADH"/>
    <property type="evidence" value="ECO:0007669"/>
    <property type="project" value="UniProtKB-EC"/>
</dbReference>
<feature type="binding site" evidence="16">
    <location>
        <position position="103"/>
    </location>
    <ligand>
        <name>FAD</name>
        <dbReference type="ChEBI" id="CHEBI:57692"/>
    </ligand>
</feature>
<keyword evidence="9 18" id="KW-1133">Transmembrane helix</keyword>
<dbReference type="PROSITE" id="PS51384">
    <property type="entry name" value="FAD_FR"/>
    <property type="match status" value="1"/>
</dbReference>
<dbReference type="GO" id="GO:0005741">
    <property type="term" value="C:mitochondrial outer membrane"/>
    <property type="evidence" value="ECO:0007669"/>
    <property type="project" value="UniProtKB-SubCell"/>
</dbReference>
<dbReference type="InterPro" id="IPR001834">
    <property type="entry name" value="CBR-like"/>
</dbReference>
<dbReference type="InterPro" id="IPR017938">
    <property type="entry name" value="Riboflavin_synthase-like_b-brl"/>
</dbReference>
<feature type="binding site" evidence="16">
    <location>
        <position position="172"/>
    </location>
    <ligand>
        <name>FAD</name>
        <dbReference type="ChEBI" id="CHEBI:57692"/>
    </ligand>
</feature>